<dbReference type="Pfam" id="PF04892">
    <property type="entry name" value="VanZ"/>
    <property type="match status" value="1"/>
</dbReference>
<dbReference type="Proteomes" id="UP000599523">
    <property type="component" value="Unassembled WGS sequence"/>
</dbReference>
<feature type="transmembrane region" description="Helical" evidence="1">
    <location>
        <begin position="139"/>
        <end position="156"/>
    </location>
</feature>
<feature type="transmembrane region" description="Helical" evidence="1">
    <location>
        <begin position="352"/>
        <end position="370"/>
    </location>
</feature>
<feature type="domain" description="VanZ-like" evidence="2">
    <location>
        <begin position="16"/>
        <end position="120"/>
    </location>
</feature>
<dbReference type="RefSeq" id="WP_168986616.1">
    <property type="nucleotide sequence ID" value="NZ_CAWPHM010000319.1"/>
</dbReference>
<keyword evidence="1" id="KW-0472">Membrane</keyword>
<name>A0A972J9B8_9RHOO</name>
<sequence>MRSLLLILAVLVSYGSLYPFGFRADDISWPEFQAFISDWSFLTSRGDLIANVLLFAPIGFIGLLAAEPGLRQRVPLFLTVVLALLLAFALQVAQLWIPGRSPEVGDAVVNAIGLALGIGAGYAARTLSLSLGSSHHNKALAVPLLLAVLWVGYRWFPLVPTLDPQNVKNALKPLLLTPGLDPTRVAANAAGWLAWMLILLRCSIPRLGVFTVGAVAVFVVALQPLFVNKTLSANNLAGLGIALALLPALRHPEAPTGVTLLLLFSLLASGLHPYQFAPWANSFEWLPFAGFLSGGMEGNVLNLIYKCFFYGSVLHLMHLNGASWRSGAITLAIWLSLIEAAQVHVVGRTAEITDPLLAMILAFALSRIVALGSDRNRRHP</sequence>
<accession>A0A972J9B8</accession>
<feature type="transmembrane region" description="Helical" evidence="1">
    <location>
        <begin position="183"/>
        <end position="200"/>
    </location>
</feature>
<evidence type="ECO:0000313" key="4">
    <source>
        <dbReference type="Proteomes" id="UP000599523"/>
    </source>
</evidence>
<evidence type="ECO:0000256" key="1">
    <source>
        <dbReference type="SAM" id="Phobius"/>
    </source>
</evidence>
<feature type="transmembrane region" description="Helical" evidence="1">
    <location>
        <begin position="48"/>
        <end position="65"/>
    </location>
</feature>
<organism evidence="3 4">
    <name type="scientific">Azoarcus taiwanensis</name>
    <dbReference type="NCBI Taxonomy" id="666964"/>
    <lineage>
        <taxon>Bacteria</taxon>
        <taxon>Pseudomonadati</taxon>
        <taxon>Pseudomonadota</taxon>
        <taxon>Betaproteobacteria</taxon>
        <taxon>Rhodocyclales</taxon>
        <taxon>Zoogloeaceae</taxon>
        <taxon>Azoarcus</taxon>
    </lineage>
</organism>
<dbReference type="AlphaFoldDB" id="A0A972J9B8"/>
<feature type="transmembrane region" description="Helical" evidence="1">
    <location>
        <begin position="109"/>
        <end position="127"/>
    </location>
</feature>
<gene>
    <name evidence="3" type="ORF">GPA21_02385</name>
</gene>
<feature type="transmembrane region" description="Helical" evidence="1">
    <location>
        <begin position="77"/>
        <end position="97"/>
    </location>
</feature>
<feature type="transmembrane region" description="Helical" evidence="1">
    <location>
        <begin position="256"/>
        <end position="274"/>
    </location>
</feature>
<reference evidence="3" key="1">
    <citation type="submission" date="2019-12" db="EMBL/GenBank/DDBJ databases">
        <title>Comparative genomics gives insights into the taxonomy of the Azoarcus-Aromatoleum group and reveals separate origins of nif in the plant-associated Azoarcus and non-plant-associated Aromatoleum sub-groups.</title>
        <authorList>
            <person name="Lafos M."/>
            <person name="Maluk M."/>
            <person name="Batista M."/>
            <person name="Junghare M."/>
            <person name="Carmona M."/>
            <person name="Faoro H."/>
            <person name="Cruz L.M."/>
            <person name="Battistoni F."/>
            <person name="De Souza E."/>
            <person name="Pedrosa F."/>
            <person name="Chen W.-M."/>
            <person name="Poole P.S."/>
            <person name="Dixon R.A."/>
            <person name="James E.K."/>
        </authorList>
    </citation>
    <scope>NUCLEOTIDE SEQUENCE</scope>
    <source>
        <strain evidence="3">NSC3</strain>
    </source>
</reference>
<keyword evidence="4" id="KW-1185">Reference proteome</keyword>
<feature type="transmembrane region" description="Helical" evidence="1">
    <location>
        <begin position="207"/>
        <end position="226"/>
    </location>
</feature>
<evidence type="ECO:0000313" key="3">
    <source>
        <dbReference type="EMBL" id="NMG01823.1"/>
    </source>
</evidence>
<keyword evidence="1" id="KW-1133">Transmembrane helix</keyword>
<comment type="caution">
    <text evidence="3">The sequence shown here is derived from an EMBL/GenBank/DDBJ whole genome shotgun (WGS) entry which is preliminary data.</text>
</comment>
<dbReference type="EMBL" id="WTVM01000008">
    <property type="protein sequence ID" value="NMG01823.1"/>
    <property type="molecule type" value="Genomic_DNA"/>
</dbReference>
<dbReference type="InterPro" id="IPR006976">
    <property type="entry name" value="VanZ-like"/>
</dbReference>
<evidence type="ECO:0000259" key="2">
    <source>
        <dbReference type="Pfam" id="PF04892"/>
    </source>
</evidence>
<keyword evidence="1" id="KW-0812">Transmembrane</keyword>
<protein>
    <recommendedName>
        <fullName evidence="2">VanZ-like domain-containing protein</fullName>
    </recommendedName>
</protein>
<proteinExistence type="predicted"/>
<feature type="transmembrane region" description="Helical" evidence="1">
    <location>
        <begin position="326"/>
        <end position="346"/>
    </location>
</feature>
<feature type="transmembrane region" description="Helical" evidence="1">
    <location>
        <begin position="232"/>
        <end position="249"/>
    </location>
</feature>